<reference evidence="3" key="1">
    <citation type="journal article" date="2019" name="Int. J. Syst. Evol. Microbiol.">
        <title>The Global Catalogue of Microorganisms (GCM) 10K type strain sequencing project: providing services to taxonomists for standard genome sequencing and annotation.</title>
        <authorList>
            <consortium name="The Broad Institute Genomics Platform"/>
            <consortium name="The Broad Institute Genome Sequencing Center for Infectious Disease"/>
            <person name="Wu L."/>
            <person name="Ma J."/>
        </authorList>
    </citation>
    <scope>NUCLEOTIDE SEQUENCE [LARGE SCALE GENOMIC DNA]</scope>
    <source>
        <strain evidence="3">CCUG 60742</strain>
    </source>
</reference>
<evidence type="ECO:0000259" key="1">
    <source>
        <dbReference type="PROSITE" id="PS50042"/>
    </source>
</evidence>
<dbReference type="InterPro" id="IPR000595">
    <property type="entry name" value="cNMP-bd_dom"/>
</dbReference>
<dbReference type="EMBL" id="JBHTIA010000002">
    <property type="protein sequence ID" value="MFD0763219.1"/>
    <property type="molecule type" value="Genomic_DNA"/>
</dbReference>
<protein>
    <submittedName>
        <fullName evidence="2">Crp/Fnr family transcriptional regulator</fullName>
    </submittedName>
</protein>
<dbReference type="RefSeq" id="WP_377137086.1">
    <property type="nucleotide sequence ID" value="NZ_JBHTIA010000002.1"/>
</dbReference>
<dbReference type="PROSITE" id="PS50042">
    <property type="entry name" value="CNMP_BINDING_3"/>
    <property type="match status" value="1"/>
</dbReference>
<evidence type="ECO:0000313" key="2">
    <source>
        <dbReference type="EMBL" id="MFD0763219.1"/>
    </source>
</evidence>
<keyword evidence="3" id="KW-1185">Reference proteome</keyword>
<dbReference type="SUPFAM" id="SSF51206">
    <property type="entry name" value="cAMP-binding domain-like"/>
    <property type="match status" value="1"/>
</dbReference>
<comment type="caution">
    <text evidence="2">The sequence shown here is derived from an EMBL/GenBank/DDBJ whole genome shotgun (WGS) entry which is preliminary data.</text>
</comment>
<dbReference type="InterPro" id="IPR018490">
    <property type="entry name" value="cNMP-bd_dom_sf"/>
</dbReference>
<sequence length="201" mass="23257">MNAELLIQTLNFISPLSGALDKRFRENLIEEKLPRRHLLLEEGRVNNKIYFINKGFARAFYYTREGKECTSWFMGKGELMISVYSFYTQTPAAENIELLEDSELLSMTWSQLQSIYADFPEYNFTGRIVTEKYYQLSEERAVLLRTLTARERYEKLLSTHPDILRQASQGQIASYLGISPETLSRVRSGKSNLTIVKKTGT</sequence>
<evidence type="ECO:0000313" key="3">
    <source>
        <dbReference type="Proteomes" id="UP001597073"/>
    </source>
</evidence>
<accession>A0ABW2ZB28</accession>
<dbReference type="Pfam" id="PF00027">
    <property type="entry name" value="cNMP_binding"/>
    <property type="match status" value="1"/>
</dbReference>
<feature type="domain" description="Cyclic nucleotide-binding" evidence="1">
    <location>
        <begin position="12"/>
        <end position="115"/>
    </location>
</feature>
<gene>
    <name evidence="2" type="ORF">ACFQZI_00035</name>
</gene>
<dbReference type="Gene3D" id="2.60.120.10">
    <property type="entry name" value="Jelly Rolls"/>
    <property type="match status" value="1"/>
</dbReference>
<name>A0ABW2ZB28_9SPHI</name>
<dbReference type="CDD" id="cd00038">
    <property type="entry name" value="CAP_ED"/>
    <property type="match status" value="1"/>
</dbReference>
<proteinExistence type="predicted"/>
<dbReference type="InterPro" id="IPR014710">
    <property type="entry name" value="RmlC-like_jellyroll"/>
</dbReference>
<dbReference type="Proteomes" id="UP001597073">
    <property type="component" value="Unassembled WGS sequence"/>
</dbReference>
<organism evidence="2 3">
    <name type="scientific">Mucilaginibacter lutimaris</name>
    <dbReference type="NCBI Taxonomy" id="931629"/>
    <lineage>
        <taxon>Bacteria</taxon>
        <taxon>Pseudomonadati</taxon>
        <taxon>Bacteroidota</taxon>
        <taxon>Sphingobacteriia</taxon>
        <taxon>Sphingobacteriales</taxon>
        <taxon>Sphingobacteriaceae</taxon>
        <taxon>Mucilaginibacter</taxon>
    </lineage>
</organism>